<accession>A0A426ZYB1</accession>
<evidence type="ECO:0000256" key="1">
    <source>
        <dbReference type="SAM" id="MobiDB-lite"/>
    </source>
</evidence>
<reference evidence="2 3" key="1">
    <citation type="journal article" date="2014" name="Agronomy (Basel)">
        <title>A Draft Genome Sequence for Ensete ventricosum, the Drought-Tolerant Tree Against Hunger.</title>
        <authorList>
            <person name="Harrison J."/>
            <person name="Moore K.A."/>
            <person name="Paszkiewicz K."/>
            <person name="Jones T."/>
            <person name="Grant M."/>
            <person name="Ambacheew D."/>
            <person name="Muzemil S."/>
            <person name="Studholme D.J."/>
        </authorList>
    </citation>
    <scope>NUCLEOTIDE SEQUENCE [LARGE SCALE GENOMIC DNA]</scope>
</reference>
<feature type="region of interest" description="Disordered" evidence="1">
    <location>
        <begin position="197"/>
        <end position="226"/>
    </location>
</feature>
<comment type="caution">
    <text evidence="2">The sequence shown here is derived from an EMBL/GenBank/DDBJ whole genome shotgun (WGS) entry which is preliminary data.</text>
</comment>
<evidence type="ECO:0000313" key="3">
    <source>
        <dbReference type="Proteomes" id="UP000287651"/>
    </source>
</evidence>
<protein>
    <submittedName>
        <fullName evidence="2">Uncharacterized protein</fullName>
    </submittedName>
</protein>
<dbReference type="Proteomes" id="UP000287651">
    <property type="component" value="Unassembled WGS sequence"/>
</dbReference>
<organism evidence="2 3">
    <name type="scientific">Ensete ventricosum</name>
    <name type="common">Abyssinian banana</name>
    <name type="synonym">Musa ensete</name>
    <dbReference type="NCBI Taxonomy" id="4639"/>
    <lineage>
        <taxon>Eukaryota</taxon>
        <taxon>Viridiplantae</taxon>
        <taxon>Streptophyta</taxon>
        <taxon>Embryophyta</taxon>
        <taxon>Tracheophyta</taxon>
        <taxon>Spermatophyta</taxon>
        <taxon>Magnoliopsida</taxon>
        <taxon>Liliopsida</taxon>
        <taxon>Zingiberales</taxon>
        <taxon>Musaceae</taxon>
        <taxon>Ensete</taxon>
    </lineage>
</organism>
<evidence type="ECO:0000313" key="2">
    <source>
        <dbReference type="EMBL" id="RRT68953.1"/>
    </source>
</evidence>
<feature type="region of interest" description="Disordered" evidence="1">
    <location>
        <begin position="100"/>
        <end position="122"/>
    </location>
</feature>
<gene>
    <name evidence="2" type="ORF">B296_00009052</name>
</gene>
<name>A0A426ZYB1_ENSVE</name>
<feature type="compositionally biased region" description="Polar residues" evidence="1">
    <location>
        <begin position="197"/>
        <end position="213"/>
    </location>
</feature>
<dbReference type="EMBL" id="AMZH03004524">
    <property type="protein sequence ID" value="RRT68953.1"/>
    <property type="molecule type" value="Genomic_DNA"/>
</dbReference>
<proteinExistence type="predicted"/>
<dbReference type="AlphaFoldDB" id="A0A426ZYB1"/>
<sequence length="267" mass="29437">MTHVKSTRHSCSRRNVHHAARTMDDMEAYDGMVSNNGIKGLKYERPLIHGIKAPAPLRSKGIRTRAKTNRAHSTDTEAQTMPTWRTRKISTNILALEGGPDVARTPTVKQSQGASRKDLNYPTCPRARRASLMRALVVHLGRSQAQATPWANYEPELHTSATYEPKLCTSVAHKPELRLGQLTSPSVTHKPKLRLRQVTSPSCAPRPLTSSSCAPRPLTNPSWAPRPLTSPSYALGNLRARVVHLSCSQARATPWASYEPKLCTSAT</sequence>